<evidence type="ECO:0000313" key="1">
    <source>
        <dbReference type="EMBL" id="CAA7388868.1"/>
    </source>
</evidence>
<dbReference type="EMBL" id="LR746264">
    <property type="protein sequence ID" value="CAA7388868.1"/>
    <property type="molecule type" value="Genomic_DNA"/>
</dbReference>
<evidence type="ECO:0000313" key="2">
    <source>
        <dbReference type="Proteomes" id="UP000663760"/>
    </source>
</evidence>
<accession>A0A7I8JZM4</accession>
<dbReference type="AlphaFoldDB" id="A0A7I8JZM4"/>
<organism evidence="1 2">
    <name type="scientific">Spirodela intermedia</name>
    <name type="common">Intermediate duckweed</name>
    <dbReference type="NCBI Taxonomy" id="51605"/>
    <lineage>
        <taxon>Eukaryota</taxon>
        <taxon>Viridiplantae</taxon>
        <taxon>Streptophyta</taxon>
        <taxon>Embryophyta</taxon>
        <taxon>Tracheophyta</taxon>
        <taxon>Spermatophyta</taxon>
        <taxon>Magnoliopsida</taxon>
        <taxon>Liliopsida</taxon>
        <taxon>Araceae</taxon>
        <taxon>Lemnoideae</taxon>
        <taxon>Spirodela</taxon>
    </lineage>
</organism>
<name>A0A7I8JZM4_SPIIN</name>
<gene>
    <name evidence="1" type="ORF">SI8410_01001026</name>
</gene>
<sequence>MHSPATCLLLKHIEHGVL</sequence>
<protein>
    <submittedName>
        <fullName evidence="1">Uncharacterized protein</fullName>
    </submittedName>
</protein>
<proteinExistence type="predicted"/>
<dbReference type="Proteomes" id="UP000663760">
    <property type="component" value="Chromosome 1"/>
</dbReference>
<keyword evidence="2" id="KW-1185">Reference proteome</keyword>
<reference evidence="1" key="1">
    <citation type="submission" date="2020-02" db="EMBL/GenBank/DDBJ databases">
        <authorList>
            <person name="Scholz U."/>
            <person name="Mascher M."/>
            <person name="Fiebig A."/>
        </authorList>
    </citation>
    <scope>NUCLEOTIDE SEQUENCE</scope>
</reference>